<feature type="compositionally biased region" description="Low complexity" evidence="1">
    <location>
        <begin position="23"/>
        <end position="33"/>
    </location>
</feature>
<dbReference type="EMBL" id="ML986578">
    <property type="protein sequence ID" value="KAF2270862.1"/>
    <property type="molecule type" value="Genomic_DNA"/>
</dbReference>
<proteinExistence type="predicted"/>
<dbReference type="OrthoDB" id="3659759at2759"/>
<dbReference type="AlphaFoldDB" id="A0A9P4TRD8"/>
<comment type="caution">
    <text evidence="3">The sequence shown here is derived from an EMBL/GenBank/DDBJ whole genome shotgun (WGS) entry which is preliminary data.</text>
</comment>
<evidence type="ECO:0000256" key="2">
    <source>
        <dbReference type="SAM" id="Phobius"/>
    </source>
</evidence>
<evidence type="ECO:0000256" key="1">
    <source>
        <dbReference type="SAM" id="MobiDB-lite"/>
    </source>
</evidence>
<keyword evidence="2" id="KW-1133">Transmembrane helix</keyword>
<keyword evidence="2" id="KW-0812">Transmembrane</keyword>
<feature type="transmembrane region" description="Helical" evidence="2">
    <location>
        <begin position="57"/>
        <end position="81"/>
    </location>
</feature>
<feature type="region of interest" description="Disordered" evidence="1">
    <location>
        <begin position="1"/>
        <end position="33"/>
    </location>
</feature>
<evidence type="ECO:0000313" key="3">
    <source>
        <dbReference type="EMBL" id="KAF2270862.1"/>
    </source>
</evidence>
<dbReference type="Proteomes" id="UP000800093">
    <property type="component" value="Unassembled WGS sequence"/>
</dbReference>
<accession>A0A9P4TRD8</accession>
<gene>
    <name evidence="3" type="ORF">CC78DRAFT_610913</name>
</gene>
<name>A0A9P4TRD8_9PLEO</name>
<keyword evidence="2" id="KW-0472">Membrane</keyword>
<keyword evidence="4" id="KW-1185">Reference proteome</keyword>
<reference evidence="4" key="1">
    <citation type="journal article" date="2020" name="Stud. Mycol.">
        <title>101 Dothideomycetes genomes: A test case for predicting lifestyles and emergence of pathogens.</title>
        <authorList>
            <person name="Haridas S."/>
            <person name="Albert R."/>
            <person name="Binder M."/>
            <person name="Bloem J."/>
            <person name="LaButti K."/>
            <person name="Salamov A."/>
            <person name="Andreopoulos B."/>
            <person name="Baker S."/>
            <person name="Barry K."/>
            <person name="Bills G."/>
            <person name="Bluhm B."/>
            <person name="Cannon C."/>
            <person name="Castanera R."/>
            <person name="Culley D."/>
            <person name="Daum C."/>
            <person name="Ezra D."/>
            <person name="Gonzalez J."/>
            <person name="Henrissat B."/>
            <person name="Kuo A."/>
            <person name="Liang C."/>
            <person name="Lipzen A."/>
            <person name="Lutzoni F."/>
            <person name="Magnuson J."/>
            <person name="Mondo S."/>
            <person name="Nolan M."/>
            <person name="Ohm R."/>
            <person name="Pangilinan J."/>
            <person name="Park H.-J."/>
            <person name="Ramirez L."/>
            <person name="Alfaro M."/>
            <person name="Sun H."/>
            <person name="Tritt A."/>
            <person name="Yoshinaga Y."/>
            <person name="Zwiers L.-H."/>
            <person name="Turgeon B."/>
            <person name="Goodwin S."/>
            <person name="Spatafora J."/>
            <person name="Crous P."/>
            <person name="Grigoriev I."/>
        </authorList>
    </citation>
    <scope>NUCLEOTIDE SEQUENCE [LARGE SCALE GENOMIC DNA]</scope>
    <source>
        <strain evidence="4">CBS 304.66</strain>
    </source>
</reference>
<evidence type="ECO:0000313" key="4">
    <source>
        <dbReference type="Proteomes" id="UP000800093"/>
    </source>
</evidence>
<organism evidence="3 4">
    <name type="scientific">Lojkania enalia</name>
    <dbReference type="NCBI Taxonomy" id="147567"/>
    <lineage>
        <taxon>Eukaryota</taxon>
        <taxon>Fungi</taxon>
        <taxon>Dikarya</taxon>
        <taxon>Ascomycota</taxon>
        <taxon>Pezizomycotina</taxon>
        <taxon>Dothideomycetes</taxon>
        <taxon>Pleosporomycetidae</taxon>
        <taxon>Pleosporales</taxon>
        <taxon>Pleosporales incertae sedis</taxon>
        <taxon>Lojkania</taxon>
    </lineage>
</organism>
<sequence length="90" mass="9877">MAETNQHRPPRHQDSGFYEAETDSTSSSSSESATALFLPPRIVGRSAAVSRQTIPNWAGLLIIIAVIVWTTWCAIYIFSLFGAHKRRGSG</sequence>
<protein>
    <submittedName>
        <fullName evidence="3">Uncharacterized protein</fullName>
    </submittedName>
</protein>